<dbReference type="EMBL" id="JAKUCV010000467">
    <property type="protein sequence ID" value="KAJ4849862.1"/>
    <property type="molecule type" value="Genomic_DNA"/>
</dbReference>
<evidence type="ECO:0000256" key="1">
    <source>
        <dbReference type="SAM" id="MobiDB-lite"/>
    </source>
</evidence>
<feature type="compositionally biased region" description="Basic residues" evidence="1">
    <location>
        <begin position="25"/>
        <end position="38"/>
    </location>
</feature>
<proteinExistence type="predicted"/>
<organism evidence="3 4">
    <name type="scientific">Turnera subulata</name>
    <dbReference type="NCBI Taxonomy" id="218843"/>
    <lineage>
        <taxon>Eukaryota</taxon>
        <taxon>Viridiplantae</taxon>
        <taxon>Streptophyta</taxon>
        <taxon>Embryophyta</taxon>
        <taxon>Tracheophyta</taxon>
        <taxon>Spermatophyta</taxon>
        <taxon>Magnoliopsida</taxon>
        <taxon>eudicotyledons</taxon>
        <taxon>Gunneridae</taxon>
        <taxon>Pentapetalae</taxon>
        <taxon>rosids</taxon>
        <taxon>fabids</taxon>
        <taxon>Malpighiales</taxon>
        <taxon>Passifloraceae</taxon>
        <taxon>Turnera</taxon>
    </lineage>
</organism>
<evidence type="ECO:0000313" key="3">
    <source>
        <dbReference type="EMBL" id="KAJ4849862.1"/>
    </source>
</evidence>
<dbReference type="PANTHER" id="PTHR31917">
    <property type="entry name" value="AGENET DOMAIN-CONTAINING PROTEIN-RELATED"/>
    <property type="match status" value="1"/>
</dbReference>
<reference evidence="3" key="2">
    <citation type="journal article" date="2023" name="Plants (Basel)">
        <title>Annotation of the Turnera subulata (Passifloraceae) Draft Genome Reveals the S-Locus Evolved after the Divergence of Turneroideae from Passifloroideae in a Stepwise Manner.</title>
        <authorList>
            <person name="Henning P.M."/>
            <person name="Roalson E.H."/>
            <person name="Mir W."/>
            <person name="McCubbin A.G."/>
            <person name="Shore J.S."/>
        </authorList>
    </citation>
    <scope>NUCLEOTIDE SEQUENCE</scope>
    <source>
        <strain evidence="3">F60SS</strain>
    </source>
</reference>
<dbReference type="Proteomes" id="UP001141552">
    <property type="component" value="Unassembled WGS sequence"/>
</dbReference>
<reference evidence="3" key="1">
    <citation type="submission" date="2022-02" db="EMBL/GenBank/DDBJ databases">
        <authorList>
            <person name="Henning P.M."/>
            <person name="McCubbin A.G."/>
            <person name="Shore J.S."/>
        </authorList>
    </citation>
    <scope>NUCLEOTIDE SEQUENCE</scope>
    <source>
        <strain evidence="3">F60SS</strain>
        <tissue evidence="3">Leaves</tissue>
    </source>
</reference>
<dbReference type="AlphaFoldDB" id="A0A9Q0GJ86"/>
<dbReference type="Pfam" id="PF05641">
    <property type="entry name" value="Agenet"/>
    <property type="match status" value="2"/>
</dbReference>
<dbReference type="InterPro" id="IPR014002">
    <property type="entry name" value="Agenet_dom_plant"/>
</dbReference>
<evidence type="ECO:0000313" key="4">
    <source>
        <dbReference type="Proteomes" id="UP001141552"/>
    </source>
</evidence>
<dbReference type="CDD" id="cd20406">
    <property type="entry name" value="Tudor_Agenet_AtDUF_rpt2_4"/>
    <property type="match status" value="1"/>
</dbReference>
<accession>A0A9Q0GJ86</accession>
<dbReference type="SMART" id="SM00743">
    <property type="entry name" value="Agenet"/>
    <property type="match status" value="1"/>
</dbReference>
<name>A0A9Q0GJ86_9ROSI</name>
<feature type="region of interest" description="Disordered" evidence="1">
    <location>
        <begin position="270"/>
        <end position="301"/>
    </location>
</feature>
<evidence type="ECO:0000259" key="2">
    <source>
        <dbReference type="SMART" id="SM00743"/>
    </source>
</evidence>
<dbReference type="PANTHER" id="PTHR31917:SF147">
    <property type="entry name" value="AGENET DOMAIN-CONTAINING PROTEIN"/>
    <property type="match status" value="1"/>
</dbReference>
<dbReference type="InterPro" id="IPR008395">
    <property type="entry name" value="Agenet-like_dom"/>
</dbReference>
<dbReference type="OrthoDB" id="2020707at2759"/>
<feature type="domain" description="Agenet" evidence="2">
    <location>
        <begin position="106"/>
        <end position="162"/>
    </location>
</feature>
<feature type="region of interest" description="Disordered" evidence="1">
    <location>
        <begin position="1"/>
        <end position="69"/>
    </location>
</feature>
<sequence>MASPHHLASASADADPPLVPPTVPPRRRFKMKAQRWKSPHGSLPARRKRPPFRDEDKTRVPNPGSTFEHGTVVKVTSDVEGFRGAWFTATIVGPAGQDSLMVQYLKLVTDDMEVDAWFNEGWWEGTVLEVLDGSKYVVYFSYSCESMVIEHSELRPHQDWVDGKWIEGFEVPSCLPDDDRLPFGIIRPANEHPLIKRTGKKNEIMDDMDECIDNALSWIHLITGDQHELGEVERVQKALDFFAPRVPTKYYPAEAESVPAIVEEQVHSITPTLSKPQEAAERPPAEPSPGTRRRGWCLSQE</sequence>
<keyword evidence="4" id="KW-1185">Reference proteome</keyword>
<comment type="caution">
    <text evidence="3">The sequence shown here is derived from an EMBL/GenBank/DDBJ whole genome shotgun (WGS) entry which is preliminary data.</text>
</comment>
<gene>
    <name evidence="3" type="ORF">Tsubulata_045685</name>
</gene>
<protein>
    <recommendedName>
        <fullName evidence="2">Agenet domain-containing protein</fullName>
    </recommendedName>
</protein>